<evidence type="ECO:0000256" key="1">
    <source>
        <dbReference type="SAM" id="Phobius"/>
    </source>
</evidence>
<dbReference type="AlphaFoldDB" id="A0A843XFK4"/>
<keyword evidence="1" id="KW-0812">Transmembrane</keyword>
<keyword evidence="3" id="KW-1185">Reference proteome</keyword>
<feature type="transmembrane region" description="Helical" evidence="1">
    <location>
        <begin position="51"/>
        <end position="74"/>
    </location>
</feature>
<feature type="transmembrane region" description="Helical" evidence="1">
    <location>
        <begin position="12"/>
        <end position="31"/>
    </location>
</feature>
<sequence>MVSRCPGLHGGCSLAMSRFLGLCRLALWAVFRGLLWRVLPVSRVVSAVGATVLHLVEFWCLWWHPLLVLGWFVFLPSRALVHCVTLWVAPGVCYRMVVAAVCCTVRCQQCEL</sequence>
<proteinExistence type="predicted"/>
<dbReference type="EMBL" id="NMUH01007928">
    <property type="protein sequence ID" value="MQM18042.1"/>
    <property type="molecule type" value="Genomic_DNA"/>
</dbReference>
<comment type="caution">
    <text evidence="2">The sequence shown here is derived from an EMBL/GenBank/DDBJ whole genome shotgun (WGS) entry which is preliminary data.</text>
</comment>
<evidence type="ECO:0000313" key="3">
    <source>
        <dbReference type="Proteomes" id="UP000652761"/>
    </source>
</evidence>
<reference evidence="2" key="1">
    <citation type="submission" date="2017-07" db="EMBL/GenBank/DDBJ databases">
        <title>Taro Niue Genome Assembly and Annotation.</title>
        <authorList>
            <person name="Atibalentja N."/>
            <person name="Keating K."/>
            <person name="Fields C.J."/>
        </authorList>
    </citation>
    <scope>NUCLEOTIDE SEQUENCE</scope>
    <source>
        <strain evidence="2">Niue_2</strain>
        <tissue evidence="2">Leaf</tissue>
    </source>
</reference>
<keyword evidence="1" id="KW-0472">Membrane</keyword>
<keyword evidence="1" id="KW-1133">Transmembrane helix</keyword>
<evidence type="ECO:0000313" key="2">
    <source>
        <dbReference type="EMBL" id="MQM18042.1"/>
    </source>
</evidence>
<dbReference type="Proteomes" id="UP000652761">
    <property type="component" value="Unassembled WGS sequence"/>
</dbReference>
<accession>A0A843XFK4</accession>
<organism evidence="2 3">
    <name type="scientific">Colocasia esculenta</name>
    <name type="common">Wild taro</name>
    <name type="synonym">Arum esculentum</name>
    <dbReference type="NCBI Taxonomy" id="4460"/>
    <lineage>
        <taxon>Eukaryota</taxon>
        <taxon>Viridiplantae</taxon>
        <taxon>Streptophyta</taxon>
        <taxon>Embryophyta</taxon>
        <taxon>Tracheophyta</taxon>
        <taxon>Spermatophyta</taxon>
        <taxon>Magnoliopsida</taxon>
        <taxon>Liliopsida</taxon>
        <taxon>Araceae</taxon>
        <taxon>Aroideae</taxon>
        <taxon>Colocasieae</taxon>
        <taxon>Colocasia</taxon>
    </lineage>
</organism>
<gene>
    <name evidence="2" type="ORF">Taro_051026</name>
</gene>
<protein>
    <submittedName>
        <fullName evidence="2">Uncharacterized protein</fullName>
    </submittedName>
</protein>
<name>A0A843XFK4_COLES</name>